<proteinExistence type="predicted"/>
<dbReference type="NCBIfam" id="TIGR01840">
    <property type="entry name" value="esterase_phb"/>
    <property type="match status" value="1"/>
</dbReference>
<dbReference type="InterPro" id="IPR029058">
    <property type="entry name" value="AB_hydrolase_fold"/>
</dbReference>
<reference evidence="3 4" key="1">
    <citation type="submission" date="2017-10" db="EMBL/GenBank/DDBJ databases">
        <title>Two draft genome sequences of Pusillimonas sp. strains isolated from a nitrate- and radionuclide-contaminated groundwater in Russia.</title>
        <authorList>
            <person name="Grouzdev D.S."/>
            <person name="Tourova T.P."/>
            <person name="Goeva M.A."/>
            <person name="Babich T.L."/>
            <person name="Sokolova D.S."/>
            <person name="Abdullin R."/>
            <person name="Poltaraus A.B."/>
            <person name="Toshchakov S.V."/>
            <person name="Nazina T.N."/>
        </authorList>
    </citation>
    <scope>NUCLEOTIDE SEQUENCE [LARGE SCALE GENOMIC DNA]</scope>
    <source>
        <strain evidence="3 4">JR1/69-3-13</strain>
    </source>
</reference>
<keyword evidence="2" id="KW-0378">Hydrolase</keyword>
<organism evidence="3 4">
    <name type="scientific">Pollutimonas subterranea</name>
    <dbReference type="NCBI Taxonomy" id="2045210"/>
    <lineage>
        <taxon>Bacteria</taxon>
        <taxon>Pseudomonadati</taxon>
        <taxon>Pseudomonadota</taxon>
        <taxon>Betaproteobacteria</taxon>
        <taxon>Burkholderiales</taxon>
        <taxon>Alcaligenaceae</taxon>
        <taxon>Pollutimonas</taxon>
    </lineage>
</organism>
<dbReference type="Pfam" id="PF10503">
    <property type="entry name" value="Esterase_PHB"/>
    <property type="match status" value="1"/>
</dbReference>
<accession>A0A2N4U5L6</accession>
<comment type="caution">
    <text evidence="3">The sequence shown here is derived from an EMBL/GenBank/DDBJ whole genome shotgun (WGS) entry which is preliminary data.</text>
</comment>
<name>A0A2N4U5L6_9BURK</name>
<dbReference type="Proteomes" id="UP000234190">
    <property type="component" value="Unassembled WGS sequence"/>
</dbReference>
<dbReference type="RefSeq" id="WP_102073416.1">
    <property type="nucleotide sequence ID" value="NZ_PDNW01000005.1"/>
</dbReference>
<dbReference type="PANTHER" id="PTHR43037:SF1">
    <property type="entry name" value="BLL1128 PROTEIN"/>
    <property type="match status" value="1"/>
</dbReference>
<protein>
    <submittedName>
        <fullName evidence="3">Esterase</fullName>
    </submittedName>
</protein>
<dbReference type="InterPro" id="IPR050955">
    <property type="entry name" value="Plant_Biomass_Hydrol_Est"/>
</dbReference>
<sequence length="379" mass="41070">MAKKLSSLFFSTIKRMSRLQRQAVKMVSGPPVKPARKKAVKKTAVRRVAAKSAPAALPGGKGTWQSLVYKTAPSRTELLGRLAYGLYRPPGRSVAGMPLLVMLHGCQQTAYEMALGSRMNRLADSKGFVVIYPQQTRRVQALRCWRWFQPDDAHGCAEADAIAELTSSIVARHKLDGAKVYVAGMSAGAGMAGLTALRHPALFAAVAMHSGAALGEAHSPSEGMRTMRRGASHEPTALIESLLDGAARFPGMPALILHGLGDNVVAPRNAGQLAQQFVHVNWQPPLHGLTPESPVSGLLEARSGAKPAGKETVLARGTHREYQRWDYLRNRKPVVRLCLIKGVGHAWSGGDASQKFNAKEGPRASVLIWQFFEMHRRDG</sequence>
<evidence type="ECO:0000313" key="4">
    <source>
        <dbReference type="Proteomes" id="UP000234190"/>
    </source>
</evidence>
<dbReference type="GO" id="GO:0005576">
    <property type="term" value="C:extracellular region"/>
    <property type="evidence" value="ECO:0007669"/>
    <property type="project" value="InterPro"/>
</dbReference>
<dbReference type="Gene3D" id="3.40.50.1820">
    <property type="entry name" value="alpha/beta hydrolase"/>
    <property type="match status" value="1"/>
</dbReference>
<dbReference type="SUPFAM" id="SSF53474">
    <property type="entry name" value="alpha/beta-Hydrolases"/>
    <property type="match status" value="1"/>
</dbReference>
<keyword evidence="4" id="KW-1185">Reference proteome</keyword>
<keyword evidence="1" id="KW-0732">Signal</keyword>
<dbReference type="PANTHER" id="PTHR43037">
    <property type="entry name" value="UNNAMED PRODUCT-RELATED"/>
    <property type="match status" value="1"/>
</dbReference>
<dbReference type="OrthoDB" id="9767239at2"/>
<evidence type="ECO:0000256" key="1">
    <source>
        <dbReference type="ARBA" id="ARBA00022729"/>
    </source>
</evidence>
<dbReference type="InterPro" id="IPR010126">
    <property type="entry name" value="Esterase_phb"/>
</dbReference>
<gene>
    <name evidence="3" type="ORF">CR159_07565</name>
</gene>
<dbReference type="GO" id="GO:0016787">
    <property type="term" value="F:hydrolase activity"/>
    <property type="evidence" value="ECO:0007669"/>
    <property type="project" value="UniProtKB-KW"/>
</dbReference>
<dbReference type="EMBL" id="PDNW01000005">
    <property type="protein sequence ID" value="PLC50311.1"/>
    <property type="molecule type" value="Genomic_DNA"/>
</dbReference>
<dbReference type="AlphaFoldDB" id="A0A2N4U5L6"/>
<evidence type="ECO:0000256" key="2">
    <source>
        <dbReference type="ARBA" id="ARBA00022801"/>
    </source>
</evidence>
<evidence type="ECO:0000313" key="3">
    <source>
        <dbReference type="EMBL" id="PLC50311.1"/>
    </source>
</evidence>